<dbReference type="GO" id="GO:0006357">
    <property type="term" value="P:regulation of transcription by RNA polymerase II"/>
    <property type="evidence" value="ECO:0007669"/>
    <property type="project" value="InterPro"/>
</dbReference>
<comment type="similarity">
    <text evidence="2 6">Belongs to the enhancer of polycomb family.</text>
</comment>
<dbReference type="PANTHER" id="PTHR14898">
    <property type="entry name" value="ENHANCER OF POLYCOMB"/>
    <property type="match status" value="1"/>
</dbReference>
<dbReference type="GO" id="GO:0035267">
    <property type="term" value="C:NuA4 histone acetyltransferase complex"/>
    <property type="evidence" value="ECO:0007669"/>
    <property type="project" value="InterPro"/>
</dbReference>
<feature type="region of interest" description="Disordered" evidence="7">
    <location>
        <begin position="814"/>
        <end position="885"/>
    </location>
</feature>
<feature type="region of interest" description="Disordered" evidence="7">
    <location>
        <begin position="957"/>
        <end position="977"/>
    </location>
</feature>
<dbReference type="EMBL" id="BDGG01000001">
    <property type="protein sequence ID" value="GAU90892.1"/>
    <property type="molecule type" value="Genomic_DNA"/>
</dbReference>
<feature type="region of interest" description="Disordered" evidence="7">
    <location>
        <begin position="729"/>
        <end position="776"/>
    </location>
</feature>
<evidence type="ECO:0000313" key="9">
    <source>
        <dbReference type="EMBL" id="GAU90892.1"/>
    </source>
</evidence>
<evidence type="ECO:0000256" key="4">
    <source>
        <dbReference type="ARBA" id="ARBA00023163"/>
    </source>
</evidence>
<dbReference type="OrthoDB" id="435275at2759"/>
<name>A0A1D1UT58_RAMVA</name>
<proteinExistence type="inferred from homology"/>
<gene>
    <name evidence="9" type="primary">RvY_03248-1</name>
    <name evidence="9" type="synonym">RvY_03248.1</name>
    <name evidence="9" type="ORF">RvY_03248</name>
</gene>
<reference evidence="9 10" key="1">
    <citation type="journal article" date="2016" name="Nat. Commun.">
        <title>Extremotolerant tardigrade genome and improved radiotolerance of human cultured cells by tardigrade-unique protein.</title>
        <authorList>
            <person name="Hashimoto T."/>
            <person name="Horikawa D.D."/>
            <person name="Saito Y."/>
            <person name="Kuwahara H."/>
            <person name="Kozuka-Hata H."/>
            <person name="Shin-I T."/>
            <person name="Minakuchi Y."/>
            <person name="Ohishi K."/>
            <person name="Motoyama A."/>
            <person name="Aizu T."/>
            <person name="Enomoto A."/>
            <person name="Kondo K."/>
            <person name="Tanaka S."/>
            <person name="Hara Y."/>
            <person name="Koshikawa S."/>
            <person name="Sagara H."/>
            <person name="Miura T."/>
            <person name="Yokobori S."/>
            <person name="Miyagawa K."/>
            <person name="Suzuki Y."/>
            <person name="Kubo T."/>
            <person name="Oyama M."/>
            <person name="Kohara Y."/>
            <person name="Fujiyama A."/>
            <person name="Arakawa K."/>
            <person name="Katayama T."/>
            <person name="Toyoda A."/>
            <person name="Kunieda T."/>
        </authorList>
    </citation>
    <scope>NUCLEOTIDE SEQUENCE [LARGE SCALE GENOMIC DNA]</scope>
    <source>
        <strain evidence="9 10">YOKOZUNA-1</strain>
    </source>
</reference>
<feature type="domain" description="Enhancer of polycomb-like N-terminal" evidence="8">
    <location>
        <begin position="7"/>
        <end position="153"/>
    </location>
</feature>
<dbReference type="InterPro" id="IPR024943">
    <property type="entry name" value="Enhancer_polycomb"/>
</dbReference>
<dbReference type="STRING" id="947166.A0A1D1UT58"/>
<feature type="compositionally biased region" description="Basic and acidic residues" evidence="7">
    <location>
        <begin position="745"/>
        <end position="754"/>
    </location>
</feature>
<evidence type="ECO:0000256" key="3">
    <source>
        <dbReference type="ARBA" id="ARBA00023015"/>
    </source>
</evidence>
<feature type="region of interest" description="Disordered" evidence="7">
    <location>
        <begin position="627"/>
        <end position="648"/>
    </location>
</feature>
<protein>
    <recommendedName>
        <fullName evidence="6">Enhancer of polycomb-like protein</fullName>
    </recommendedName>
</protein>
<dbReference type="GO" id="GO:0005634">
    <property type="term" value="C:nucleus"/>
    <property type="evidence" value="ECO:0007669"/>
    <property type="project" value="UniProtKB-SubCell"/>
</dbReference>
<keyword evidence="10" id="KW-1185">Reference proteome</keyword>
<sequence>MANKNMRTRNLDHAKPLVVYDAVHDVLPERLDIASGISRTTNTAPTGMEKEEELEHHLQLALTAAQQGDTKHVAIPIPAVVEVEHSLYERLYPSDYKKEAEFYRVQGLSVAGPEPDVVDYCLDEEDDRWLSTVGAPLNISYDRFETIIDRLEKSSGAQAISKEDALKLLNDRSEVVTAIHQYWTAKRGRLGHGLIARVRTENKRDAQSSHDPYVAFRRRAEKMQTRKNRKSDEQNYILMFKLRIAHTQALMRDGIMDVLKSLREREVLKLRTSLVERHEFQLGNVLFGDAIGEMSHHVLENYPEMSRIEAQDFAYSDDEEQEGSDNEGANLDDSLEDFSEVSDSTDSWARLQTISSAPNKGRHFDDETDENVPHPNLLALSDPHYVSESQYRGEEPPEYWREDGEFTFVPRKDCKYIVEEDSPDCDNEEKVEEDEEAVDERFRGYYLQDIPVMSAAKRTVIKGVYARRSVGRNATQYLDYFKLPNELSCCDLQRLHLDYIEKQEEGFSDDKEKAFFTRLMGQEEKVPVYAFAAQGRLDEACVLDSQEERWTLTDEDLEEIYQLALKWQADGMVSVPSTVEESQPLAQGEDWQEYQVACSSVCLPFHEHSYCAPPVFGDLDFLVSESASNEAEDGTNSETATEATESVSLDVAEQEAVAVSAEPPLAPQVGGATQPGSSQGETSPAAATKKKVTVAVKKPRVPVLVTAMASETLAVSSPNAAIAKRTISQVSADKDCKKPTRKRAKAGEGDKAGEDGLGGSSSQSENSGSLPALLGSATTHNLGKTVVSNGTATGLIPLTIPLPKKAIATPVNKPVKKAPVKKEPPAKSTPAFVSSLPLTPAPSPLAGPDKPLNGEGGKSKRKAPVTASATAVSQAKKKKEGESTTTLVSIATPASSSSSNGLPAVVTFPVGVASSLAVSINGSMRTAPRSVVSLIGPSTGLVSGSPSLSRPVTVTVGGGGGGSRVSSTASGNPNLQALLTNGNKTALTPSTIFSNKVQPFLVPPEHSSTPPTLLLPHSVVTSNKLC</sequence>
<dbReference type="InterPro" id="IPR019542">
    <property type="entry name" value="Enhancer_polycomb-like_N"/>
</dbReference>
<dbReference type="AlphaFoldDB" id="A0A1D1UT58"/>
<evidence type="ECO:0000259" key="8">
    <source>
        <dbReference type="Pfam" id="PF10513"/>
    </source>
</evidence>
<accession>A0A1D1UT58</accession>
<feature type="region of interest" description="Disordered" evidence="7">
    <location>
        <begin position="662"/>
        <end position="691"/>
    </location>
</feature>
<keyword evidence="5 6" id="KW-0539">Nucleus</keyword>
<evidence type="ECO:0000256" key="1">
    <source>
        <dbReference type="ARBA" id="ARBA00004123"/>
    </source>
</evidence>
<evidence type="ECO:0000313" key="10">
    <source>
        <dbReference type="Proteomes" id="UP000186922"/>
    </source>
</evidence>
<keyword evidence="3 6" id="KW-0805">Transcription regulation</keyword>
<organism evidence="9 10">
    <name type="scientific">Ramazzottius varieornatus</name>
    <name type="common">Water bear</name>
    <name type="synonym">Tardigrade</name>
    <dbReference type="NCBI Taxonomy" id="947166"/>
    <lineage>
        <taxon>Eukaryota</taxon>
        <taxon>Metazoa</taxon>
        <taxon>Ecdysozoa</taxon>
        <taxon>Tardigrada</taxon>
        <taxon>Eutardigrada</taxon>
        <taxon>Parachela</taxon>
        <taxon>Hypsibioidea</taxon>
        <taxon>Ramazzottiidae</taxon>
        <taxon>Ramazzottius</taxon>
    </lineage>
</organism>
<comment type="caution">
    <text evidence="9">The sequence shown here is derived from an EMBL/GenBank/DDBJ whole genome shotgun (WGS) entry which is preliminary data.</text>
</comment>
<feature type="compositionally biased region" description="Low complexity" evidence="7">
    <location>
        <begin position="637"/>
        <end position="646"/>
    </location>
</feature>
<dbReference type="Pfam" id="PF10513">
    <property type="entry name" value="EPL1"/>
    <property type="match status" value="1"/>
</dbReference>
<comment type="subcellular location">
    <subcellularLocation>
        <location evidence="1 6">Nucleus</location>
    </subcellularLocation>
</comment>
<dbReference type="Proteomes" id="UP000186922">
    <property type="component" value="Unassembled WGS sequence"/>
</dbReference>
<evidence type="ECO:0000256" key="7">
    <source>
        <dbReference type="SAM" id="MobiDB-lite"/>
    </source>
</evidence>
<evidence type="ECO:0000256" key="2">
    <source>
        <dbReference type="ARBA" id="ARBA00008035"/>
    </source>
</evidence>
<keyword evidence="4 6" id="KW-0804">Transcription</keyword>
<evidence type="ECO:0000256" key="6">
    <source>
        <dbReference type="RuleBase" id="RU361124"/>
    </source>
</evidence>
<feature type="compositionally biased region" description="Low complexity" evidence="7">
    <location>
        <begin position="760"/>
        <end position="769"/>
    </location>
</feature>
<evidence type="ECO:0000256" key="5">
    <source>
        <dbReference type="ARBA" id="ARBA00023242"/>
    </source>
</evidence>